<dbReference type="GO" id="GO:0055085">
    <property type="term" value="P:transmembrane transport"/>
    <property type="evidence" value="ECO:0007669"/>
    <property type="project" value="InterPro"/>
</dbReference>
<protein>
    <submittedName>
        <fullName evidence="9">ABC-type nitrate/sulfonate/bicarbonate transport system, permease component</fullName>
    </submittedName>
</protein>
<dbReference type="InterPro" id="IPR035906">
    <property type="entry name" value="MetI-like_sf"/>
</dbReference>
<sequence>MNKIRLWFQHWFPAIGLLALLFIIWEGAVRFYQIEKWVLPAPSQILLLLGQQQLAADIYATTKIALIGLLIGIAVGYLFALLSQLVPWIKRAIYPLLLLSQNIPMIALAPLLIAWFGFGDLPKLIVVTLVCFFPITIAVLDGFTQTDHALWTYLKISGASRWQIFWHLEAPATLPHFFSGCKLAATYSVMGAIIAEWLGAEQGLGQVMKVASSSFEVGKVFVAIIWVVLLSLLFFGVFHLLERVVIRWKPSRRGGR</sequence>
<dbReference type="GO" id="GO:0005886">
    <property type="term" value="C:plasma membrane"/>
    <property type="evidence" value="ECO:0007669"/>
    <property type="project" value="UniProtKB-SubCell"/>
</dbReference>
<feature type="transmembrane region" description="Helical" evidence="7">
    <location>
        <begin position="183"/>
        <end position="200"/>
    </location>
</feature>
<feature type="transmembrane region" description="Helical" evidence="7">
    <location>
        <begin position="124"/>
        <end position="143"/>
    </location>
</feature>
<evidence type="ECO:0000256" key="5">
    <source>
        <dbReference type="ARBA" id="ARBA00022989"/>
    </source>
</evidence>
<evidence type="ECO:0000256" key="4">
    <source>
        <dbReference type="ARBA" id="ARBA00022692"/>
    </source>
</evidence>
<accession>A0A1M5AKH5</accession>
<keyword evidence="6 7" id="KW-0472">Membrane</keyword>
<keyword evidence="5 7" id="KW-1133">Transmembrane helix</keyword>
<evidence type="ECO:0000313" key="10">
    <source>
        <dbReference type="Proteomes" id="UP000184476"/>
    </source>
</evidence>
<keyword evidence="10" id="KW-1185">Reference proteome</keyword>
<dbReference type="CDD" id="cd06261">
    <property type="entry name" value="TM_PBP2"/>
    <property type="match status" value="1"/>
</dbReference>
<feature type="transmembrane region" description="Helical" evidence="7">
    <location>
        <begin position="64"/>
        <end position="82"/>
    </location>
</feature>
<evidence type="ECO:0000256" key="7">
    <source>
        <dbReference type="RuleBase" id="RU363032"/>
    </source>
</evidence>
<dbReference type="PANTHER" id="PTHR30151:SF20">
    <property type="entry name" value="ABC TRANSPORTER PERMEASE PROTEIN HI_0355-RELATED"/>
    <property type="match status" value="1"/>
</dbReference>
<dbReference type="AlphaFoldDB" id="A0A1M5AKH5"/>
<dbReference type="OrthoDB" id="9804353at2"/>
<evidence type="ECO:0000256" key="6">
    <source>
        <dbReference type="ARBA" id="ARBA00023136"/>
    </source>
</evidence>
<dbReference type="SUPFAM" id="SSF161098">
    <property type="entry name" value="MetI-like"/>
    <property type="match status" value="1"/>
</dbReference>
<feature type="transmembrane region" description="Helical" evidence="7">
    <location>
        <begin position="94"/>
        <end position="118"/>
    </location>
</feature>
<organism evidence="9 10">
    <name type="scientific">Seinonella peptonophila</name>
    <dbReference type="NCBI Taxonomy" id="112248"/>
    <lineage>
        <taxon>Bacteria</taxon>
        <taxon>Bacillati</taxon>
        <taxon>Bacillota</taxon>
        <taxon>Bacilli</taxon>
        <taxon>Bacillales</taxon>
        <taxon>Thermoactinomycetaceae</taxon>
        <taxon>Seinonella</taxon>
    </lineage>
</organism>
<dbReference type="PANTHER" id="PTHR30151">
    <property type="entry name" value="ALKANE SULFONATE ABC TRANSPORTER-RELATED, MEMBRANE SUBUNIT"/>
    <property type="match status" value="1"/>
</dbReference>
<comment type="subcellular location">
    <subcellularLocation>
        <location evidence="1 7">Cell membrane</location>
        <topology evidence="1 7">Multi-pass membrane protein</topology>
    </subcellularLocation>
</comment>
<dbReference type="InterPro" id="IPR000515">
    <property type="entry name" value="MetI-like"/>
</dbReference>
<evidence type="ECO:0000313" key="9">
    <source>
        <dbReference type="EMBL" id="SHF30778.1"/>
    </source>
</evidence>
<dbReference type="RefSeq" id="WP_073157268.1">
    <property type="nucleotide sequence ID" value="NZ_FQVL01000014.1"/>
</dbReference>
<feature type="transmembrane region" description="Helical" evidence="7">
    <location>
        <begin position="12"/>
        <end position="32"/>
    </location>
</feature>
<evidence type="ECO:0000256" key="2">
    <source>
        <dbReference type="ARBA" id="ARBA00022448"/>
    </source>
</evidence>
<dbReference type="Gene3D" id="1.10.3720.10">
    <property type="entry name" value="MetI-like"/>
    <property type="match status" value="1"/>
</dbReference>
<comment type="similarity">
    <text evidence="7">Belongs to the binding-protein-dependent transport system permease family.</text>
</comment>
<feature type="domain" description="ABC transmembrane type-1" evidence="8">
    <location>
        <begin position="58"/>
        <end position="238"/>
    </location>
</feature>
<keyword evidence="2 7" id="KW-0813">Transport</keyword>
<proteinExistence type="inferred from homology"/>
<name>A0A1M5AKH5_9BACL</name>
<feature type="transmembrane region" description="Helical" evidence="7">
    <location>
        <begin position="220"/>
        <end position="241"/>
    </location>
</feature>
<reference evidence="9 10" key="1">
    <citation type="submission" date="2016-11" db="EMBL/GenBank/DDBJ databases">
        <authorList>
            <person name="Jaros S."/>
            <person name="Januszkiewicz K."/>
            <person name="Wedrychowicz H."/>
        </authorList>
    </citation>
    <scope>NUCLEOTIDE SEQUENCE [LARGE SCALE GENOMIC DNA]</scope>
    <source>
        <strain evidence="9 10">DSM 44666</strain>
    </source>
</reference>
<dbReference type="STRING" id="112248.SAMN05444392_11468"/>
<keyword evidence="4 7" id="KW-0812">Transmembrane</keyword>
<gene>
    <name evidence="9" type="ORF">SAMN05444392_11468</name>
</gene>
<dbReference type="EMBL" id="FQVL01000014">
    <property type="protein sequence ID" value="SHF30778.1"/>
    <property type="molecule type" value="Genomic_DNA"/>
</dbReference>
<keyword evidence="3" id="KW-1003">Cell membrane</keyword>
<evidence type="ECO:0000259" key="8">
    <source>
        <dbReference type="PROSITE" id="PS50928"/>
    </source>
</evidence>
<evidence type="ECO:0000256" key="1">
    <source>
        <dbReference type="ARBA" id="ARBA00004651"/>
    </source>
</evidence>
<dbReference type="Pfam" id="PF00528">
    <property type="entry name" value="BPD_transp_1"/>
    <property type="match status" value="1"/>
</dbReference>
<evidence type="ECO:0000256" key="3">
    <source>
        <dbReference type="ARBA" id="ARBA00022475"/>
    </source>
</evidence>
<dbReference type="PROSITE" id="PS50928">
    <property type="entry name" value="ABC_TM1"/>
    <property type="match status" value="1"/>
</dbReference>
<dbReference type="Proteomes" id="UP000184476">
    <property type="component" value="Unassembled WGS sequence"/>
</dbReference>